<dbReference type="RefSeq" id="XP_002294967.1">
    <property type="nucleotide sequence ID" value="XM_002294931.1"/>
</dbReference>
<dbReference type="Proteomes" id="UP000001449">
    <property type="component" value="Chromosome 22"/>
</dbReference>
<feature type="compositionally biased region" description="Acidic residues" evidence="1">
    <location>
        <begin position="430"/>
        <end position="448"/>
    </location>
</feature>
<protein>
    <submittedName>
        <fullName evidence="3">Uncharacterized protein</fullName>
    </submittedName>
</protein>
<organism evidence="3 4">
    <name type="scientific">Thalassiosira pseudonana</name>
    <name type="common">Marine diatom</name>
    <name type="synonym">Cyclotella nana</name>
    <dbReference type="NCBI Taxonomy" id="35128"/>
    <lineage>
        <taxon>Eukaryota</taxon>
        <taxon>Sar</taxon>
        <taxon>Stramenopiles</taxon>
        <taxon>Ochrophyta</taxon>
        <taxon>Bacillariophyta</taxon>
        <taxon>Coscinodiscophyceae</taxon>
        <taxon>Thalassiosirophycidae</taxon>
        <taxon>Thalassiosirales</taxon>
        <taxon>Thalassiosiraceae</taxon>
        <taxon>Thalassiosira</taxon>
    </lineage>
</organism>
<evidence type="ECO:0000313" key="3">
    <source>
        <dbReference type="EMBL" id="EED87747.1"/>
    </source>
</evidence>
<evidence type="ECO:0000256" key="1">
    <source>
        <dbReference type="SAM" id="MobiDB-lite"/>
    </source>
</evidence>
<name>B8CF66_THAPS</name>
<dbReference type="PaxDb" id="35128-Thaps11660"/>
<dbReference type="KEGG" id="tps:THAPSDRAFT_24390"/>
<feature type="region of interest" description="Disordered" evidence="1">
    <location>
        <begin position="309"/>
        <end position="374"/>
    </location>
</feature>
<keyword evidence="4" id="KW-1185">Reference proteome</keyword>
<dbReference type="GeneID" id="7443655"/>
<feature type="compositionally biased region" description="Acidic residues" evidence="1">
    <location>
        <begin position="348"/>
        <end position="360"/>
    </location>
</feature>
<dbReference type="eggNOG" id="ENOG502SZ7F">
    <property type="taxonomic scope" value="Eukaryota"/>
</dbReference>
<dbReference type="EMBL" id="CM000653">
    <property type="protein sequence ID" value="EED87747.1"/>
    <property type="molecule type" value="Genomic_DNA"/>
</dbReference>
<dbReference type="HOGENOM" id="CLU_597874_0_0_1"/>
<proteinExistence type="predicted"/>
<evidence type="ECO:0000313" key="2">
    <source>
        <dbReference type="EMBL" id="EED87328.1"/>
    </source>
</evidence>
<accession>B8CF66</accession>
<feature type="region of interest" description="Disordered" evidence="1">
    <location>
        <begin position="184"/>
        <end position="264"/>
    </location>
</feature>
<reference evidence="3 4" key="1">
    <citation type="journal article" date="2004" name="Science">
        <title>The genome of the diatom Thalassiosira pseudonana: ecology, evolution, and metabolism.</title>
        <authorList>
            <person name="Armbrust E.V."/>
            <person name="Berges J.A."/>
            <person name="Bowler C."/>
            <person name="Green B.R."/>
            <person name="Martinez D."/>
            <person name="Putnam N.H."/>
            <person name="Zhou S."/>
            <person name="Allen A.E."/>
            <person name="Apt K.E."/>
            <person name="Bechner M."/>
            <person name="Brzezinski M.A."/>
            <person name="Chaal B.K."/>
            <person name="Chiovitti A."/>
            <person name="Davis A.K."/>
            <person name="Demarest M.S."/>
            <person name="Detter J.C."/>
            <person name="Glavina T."/>
            <person name="Goodstein D."/>
            <person name="Hadi M.Z."/>
            <person name="Hellsten U."/>
            <person name="Hildebrand M."/>
            <person name="Jenkins B.D."/>
            <person name="Jurka J."/>
            <person name="Kapitonov V.V."/>
            <person name="Kroger N."/>
            <person name="Lau W.W."/>
            <person name="Lane T.W."/>
            <person name="Larimer F.W."/>
            <person name="Lippmeier J.C."/>
            <person name="Lucas S."/>
            <person name="Medina M."/>
            <person name="Montsant A."/>
            <person name="Obornik M."/>
            <person name="Parker M.S."/>
            <person name="Palenik B."/>
            <person name="Pazour G.J."/>
            <person name="Richardson P.M."/>
            <person name="Rynearson T.A."/>
            <person name="Saito M.A."/>
            <person name="Schwartz D.C."/>
            <person name="Thamatrakoln K."/>
            <person name="Valentin K."/>
            <person name="Vardi A."/>
            <person name="Wilkerson F.P."/>
            <person name="Rokhsar D.S."/>
        </authorList>
    </citation>
    <scope>NUCLEOTIDE SEQUENCE [LARGE SCALE GENOMIC DNA]</scope>
    <source>
        <strain evidence="3">CCMP1335</strain>
    </source>
</reference>
<sequence>MPKITKHDADDADASQISNLKQAVQSTLASFLSQRHSLHSDIAQDVFRTIRDESNLLLERQLIFDALDSDPFELMKVDGGEEGSGGDDNKEMEKDNLVEKRKNRVLIARIKKMMTVVSCTRTTNLEGYSSIQAVVQLANDGKMQDVKDNVRLHFTFLREPQHASDDGAKDDEVVYEDAEDYFIDERSSECDEGDDGNGTSYGKDANKTTKRKHSDDASSKQQSKKAKRSNGASTDANDDMDVTGTEETDDEICDNEGNDKDNATFKPKTIITYRVDYSVDYSKMQQLFGVDIYALGEHPSVEEAIPMIGGEDDDVSANDQGSDGGSDQGGAKVTTGESDKNKSSKDTEFEEVEMSDEEASESGSKKEGEGGNGDRFGVFVDPEQICAFLDRANVNFNEQSVFYFLLTFPLYEHEWDVSGFLLSSLFDVDDEDASDDDNDDDDDEEEDGSDKLCCLPCN</sequence>
<dbReference type="KEGG" id="tps:THAPSDRAFT_11660"/>
<dbReference type="RefSeq" id="XP_002296632.1">
    <property type="nucleotide sequence ID" value="XM_002296596.1"/>
</dbReference>
<dbReference type="AlphaFoldDB" id="B8CF66"/>
<evidence type="ECO:0000313" key="4">
    <source>
        <dbReference type="Proteomes" id="UP000001449"/>
    </source>
</evidence>
<feature type="region of interest" description="Disordered" evidence="1">
    <location>
        <begin position="430"/>
        <end position="458"/>
    </location>
</feature>
<feature type="compositionally biased region" description="Acidic residues" evidence="1">
    <location>
        <begin position="236"/>
        <end position="256"/>
    </location>
</feature>
<dbReference type="EMBL" id="DS999415">
    <property type="protein sequence ID" value="EED87328.1"/>
    <property type="molecule type" value="Genomic_DNA"/>
</dbReference>
<accession>B8LBJ1</accession>
<reference evidence="3 4" key="2">
    <citation type="journal article" date="2008" name="Nature">
        <title>The Phaeodactylum genome reveals the evolutionary history of diatom genomes.</title>
        <authorList>
            <person name="Bowler C."/>
            <person name="Allen A.E."/>
            <person name="Badger J.H."/>
            <person name="Grimwood J."/>
            <person name="Jabbari K."/>
            <person name="Kuo A."/>
            <person name="Maheswari U."/>
            <person name="Martens C."/>
            <person name="Maumus F."/>
            <person name="Otillar R.P."/>
            <person name="Rayko E."/>
            <person name="Salamov A."/>
            <person name="Vandepoele K."/>
            <person name="Beszteri B."/>
            <person name="Gruber A."/>
            <person name="Heijde M."/>
            <person name="Katinka M."/>
            <person name="Mock T."/>
            <person name="Valentin K."/>
            <person name="Verret F."/>
            <person name="Berges J.A."/>
            <person name="Brownlee C."/>
            <person name="Cadoret J.P."/>
            <person name="Chiovitti A."/>
            <person name="Choi C.J."/>
            <person name="Coesel S."/>
            <person name="De Martino A."/>
            <person name="Detter J.C."/>
            <person name="Durkin C."/>
            <person name="Falciatore A."/>
            <person name="Fournet J."/>
            <person name="Haruta M."/>
            <person name="Huysman M.J."/>
            <person name="Jenkins B.D."/>
            <person name="Jiroutova K."/>
            <person name="Jorgensen R.E."/>
            <person name="Joubert Y."/>
            <person name="Kaplan A."/>
            <person name="Kroger N."/>
            <person name="Kroth P.G."/>
            <person name="La Roche J."/>
            <person name="Lindquist E."/>
            <person name="Lommer M."/>
            <person name="Martin-Jezequel V."/>
            <person name="Lopez P.J."/>
            <person name="Lucas S."/>
            <person name="Mangogna M."/>
            <person name="McGinnis K."/>
            <person name="Medlin L.K."/>
            <person name="Montsant A."/>
            <person name="Oudot-Le Secq M.P."/>
            <person name="Napoli C."/>
            <person name="Obornik M."/>
            <person name="Parker M.S."/>
            <person name="Petit J.L."/>
            <person name="Porcel B.M."/>
            <person name="Poulsen N."/>
            <person name="Robison M."/>
            <person name="Rychlewski L."/>
            <person name="Rynearson T.A."/>
            <person name="Schmutz J."/>
            <person name="Shapiro H."/>
            <person name="Siaut M."/>
            <person name="Stanley M."/>
            <person name="Sussman M.R."/>
            <person name="Taylor A.R."/>
            <person name="Vardi A."/>
            <person name="von Dassow P."/>
            <person name="Vyverman W."/>
            <person name="Willis A."/>
            <person name="Wyrwicz L.S."/>
            <person name="Rokhsar D.S."/>
            <person name="Weissenbach J."/>
            <person name="Armbrust E.V."/>
            <person name="Green B.R."/>
            <person name="Van de Peer Y."/>
            <person name="Grigoriev I.V."/>
        </authorList>
    </citation>
    <scope>NUCLEOTIDE SEQUENCE [LARGE SCALE GENOMIC DNA]</scope>
    <source>
        <strain evidence="3">CCMP1335</strain>
    </source>
</reference>
<dbReference type="Proteomes" id="UP000001449">
    <property type="component" value="Chromosome 11"/>
</dbReference>
<feature type="compositionally biased region" description="Basic and acidic residues" evidence="1">
    <location>
        <begin position="337"/>
        <end position="347"/>
    </location>
</feature>
<reference evidence="3" key="3">
    <citation type="submission" date="2008-09" db="EMBL/GenBank/DDBJ databases">
        <authorList>
            <consortium name="Diatom Consortium"/>
            <person name="Grigoriev I."/>
            <person name="Grimwood J."/>
            <person name="Kuo A."/>
            <person name="Otillar R.P."/>
            <person name="Salamov A."/>
            <person name="Detter J.C."/>
            <person name="Schmutz J."/>
            <person name="Lindquist E."/>
            <person name="Shapiro H."/>
            <person name="Lucas S."/>
            <person name="Glavina del Rio T."/>
            <person name="Bruce D."/>
            <person name="Pitluck S."/>
            <person name="Rokhsar D."/>
            <person name="Armbrust V."/>
        </authorList>
    </citation>
    <scope>GENOME REANNOTATION</scope>
    <source>
        <strain evidence="3">CCMP1335</strain>
    </source>
</reference>
<gene>
    <name evidence="3" type="ORF">THAPSDRAFT_11660</name>
    <name evidence="2" type="ORF">THAPSDRAFT_24390</name>
</gene>
<dbReference type="GeneID" id="7444509"/>